<name>F0EY42_9NEIS</name>
<organism evidence="2 3">
    <name type="scientific">Kingella denitrificans ATCC 33394</name>
    <dbReference type="NCBI Taxonomy" id="888741"/>
    <lineage>
        <taxon>Bacteria</taxon>
        <taxon>Pseudomonadati</taxon>
        <taxon>Pseudomonadota</taxon>
        <taxon>Betaproteobacteria</taxon>
        <taxon>Neisseriales</taxon>
        <taxon>Neisseriaceae</taxon>
        <taxon>Kingella</taxon>
    </lineage>
</organism>
<dbReference type="Proteomes" id="UP000004088">
    <property type="component" value="Unassembled WGS sequence"/>
</dbReference>
<reference evidence="2 3" key="1">
    <citation type="submission" date="2011-01" db="EMBL/GenBank/DDBJ databases">
        <authorList>
            <person name="Muzny D."/>
            <person name="Qin X."/>
            <person name="Deng J."/>
            <person name="Jiang H."/>
            <person name="Liu Y."/>
            <person name="Qu J."/>
            <person name="Song X.-Z."/>
            <person name="Zhang L."/>
            <person name="Thornton R."/>
            <person name="Coyle M."/>
            <person name="Francisco L."/>
            <person name="Jackson L."/>
            <person name="Javaid M."/>
            <person name="Korchina V."/>
            <person name="Kovar C."/>
            <person name="Mata R."/>
            <person name="Mathew T."/>
            <person name="Ngo R."/>
            <person name="Nguyen L."/>
            <person name="Nguyen N."/>
            <person name="Okwuonu G."/>
            <person name="Ongeri F."/>
            <person name="Pham C."/>
            <person name="Simmons D."/>
            <person name="Wilczek-Boney K."/>
            <person name="Hale W."/>
            <person name="Jakkamsetti A."/>
            <person name="Pham P."/>
            <person name="Ruth R."/>
            <person name="San Lucas F."/>
            <person name="Warren J."/>
            <person name="Zhang J."/>
            <person name="Zhao Z."/>
            <person name="Zhou C."/>
            <person name="Zhu D."/>
            <person name="Lee S."/>
            <person name="Bess C."/>
            <person name="Blankenburg K."/>
            <person name="Forbes L."/>
            <person name="Fu Q."/>
            <person name="Gubbala S."/>
            <person name="Hirani K."/>
            <person name="Jayaseelan J.C."/>
            <person name="Lara F."/>
            <person name="Munidasa M."/>
            <person name="Palculict T."/>
            <person name="Patil S."/>
            <person name="Pu L.-L."/>
            <person name="Saada N."/>
            <person name="Tang L."/>
            <person name="Weissenberger G."/>
            <person name="Zhu Y."/>
            <person name="Hemphill L."/>
            <person name="Shang Y."/>
            <person name="Youmans B."/>
            <person name="Ayvaz T."/>
            <person name="Ross M."/>
            <person name="Santibanez J."/>
            <person name="Aqrawi P."/>
            <person name="Gross S."/>
            <person name="Joshi V."/>
            <person name="Fowler G."/>
            <person name="Nazareth L."/>
            <person name="Reid J."/>
            <person name="Worley K."/>
            <person name="Petrosino J."/>
            <person name="Highlander S."/>
            <person name="Gibbs R."/>
        </authorList>
    </citation>
    <scope>NUCLEOTIDE SEQUENCE [LARGE SCALE GENOMIC DNA]</scope>
    <source>
        <strain evidence="2 3">ATCC 33394</strain>
    </source>
</reference>
<dbReference type="EMBL" id="AEWV01000014">
    <property type="protein sequence ID" value="EGC17824.1"/>
    <property type="molecule type" value="Genomic_DNA"/>
</dbReference>
<keyword evidence="3" id="KW-1185">Reference proteome</keyword>
<proteinExistence type="predicted"/>
<evidence type="ECO:0000313" key="2">
    <source>
        <dbReference type="EMBL" id="EGC17824.1"/>
    </source>
</evidence>
<gene>
    <name evidence="2" type="ORF">HMPREF9098_0802</name>
</gene>
<sequence length="49" mass="5187">MSKCANKSKISNKPAAVHKSSLHPTNLSGADCFATFCYKLSQTIQNSAG</sequence>
<dbReference type="HOGENOM" id="CLU_3136646_0_0_4"/>
<accession>F0EY42</accession>
<dbReference type="AlphaFoldDB" id="F0EY42"/>
<comment type="caution">
    <text evidence="2">The sequence shown here is derived from an EMBL/GenBank/DDBJ whole genome shotgun (WGS) entry which is preliminary data.</text>
</comment>
<evidence type="ECO:0000256" key="1">
    <source>
        <dbReference type="SAM" id="MobiDB-lite"/>
    </source>
</evidence>
<feature type="region of interest" description="Disordered" evidence="1">
    <location>
        <begin position="1"/>
        <end position="25"/>
    </location>
</feature>
<dbReference type="STRING" id="888741.HMPREF9098_0802"/>
<protein>
    <submittedName>
        <fullName evidence="2">Uncharacterized protein</fullName>
    </submittedName>
</protein>
<evidence type="ECO:0000313" key="3">
    <source>
        <dbReference type="Proteomes" id="UP000004088"/>
    </source>
</evidence>